<reference evidence="1 2" key="1">
    <citation type="submission" date="2019-12" db="EMBL/GenBank/DDBJ databases">
        <title>Whole genome shotgun sequence of Streptomyces libani subsp. libani NBRC 13452.</title>
        <authorList>
            <person name="Ichikawa N."/>
            <person name="Kimura A."/>
            <person name="Kitahashi Y."/>
            <person name="Komaki H."/>
            <person name="Tamura T."/>
        </authorList>
    </citation>
    <scope>NUCLEOTIDE SEQUENCE [LARGE SCALE GENOMIC DNA]</scope>
    <source>
        <strain evidence="1 2">NBRC 13452</strain>
    </source>
</reference>
<dbReference type="Proteomes" id="UP000429552">
    <property type="component" value="Unassembled WGS sequence"/>
</dbReference>
<dbReference type="AlphaFoldDB" id="A0A640TUG9"/>
<evidence type="ECO:0000313" key="2">
    <source>
        <dbReference type="Proteomes" id="UP000429552"/>
    </source>
</evidence>
<comment type="caution">
    <text evidence="1">The sequence shown here is derived from an EMBL/GenBank/DDBJ whole genome shotgun (WGS) entry which is preliminary data.</text>
</comment>
<evidence type="ECO:0000313" key="1">
    <source>
        <dbReference type="EMBL" id="GFE25755.1"/>
    </source>
</evidence>
<accession>A0A640TUG9</accession>
<protein>
    <submittedName>
        <fullName evidence="1">Uncharacterized protein</fullName>
    </submittedName>
</protein>
<dbReference type="EMBL" id="BLIP01000002">
    <property type="protein sequence ID" value="GFE25755.1"/>
    <property type="molecule type" value="Genomic_DNA"/>
</dbReference>
<sequence>MVTRTDSRRHAGLNTQPHIKATLRAALNVAIAQQRMPNFNPAEHVEPLLGTKPKALIWTDERVAQ</sequence>
<gene>
    <name evidence="1" type="ORF">Sliba_62080</name>
</gene>
<name>A0A640TUG9_STRNI</name>
<organism evidence="1 2">
    <name type="scientific">Streptomyces nigrescens</name>
    <dbReference type="NCBI Taxonomy" id="1920"/>
    <lineage>
        <taxon>Bacteria</taxon>
        <taxon>Bacillati</taxon>
        <taxon>Actinomycetota</taxon>
        <taxon>Actinomycetes</taxon>
        <taxon>Kitasatosporales</taxon>
        <taxon>Streptomycetaceae</taxon>
        <taxon>Streptomyces</taxon>
    </lineage>
</organism>
<proteinExistence type="predicted"/>